<comment type="subcellular location">
    <subcellularLocation>
        <location evidence="1">Membrane</location>
        <topology evidence="1">Multi-pass membrane protein</topology>
    </subcellularLocation>
</comment>
<dbReference type="InterPro" id="IPR049453">
    <property type="entry name" value="Memb_transporter_dom"/>
</dbReference>
<dbReference type="Proteomes" id="UP000198409">
    <property type="component" value="Unassembled WGS sequence"/>
</dbReference>
<keyword evidence="4 5" id="KW-0472">Membrane</keyword>
<dbReference type="GO" id="GO:0016020">
    <property type="term" value="C:membrane"/>
    <property type="evidence" value="ECO:0007669"/>
    <property type="project" value="UniProtKB-SubCell"/>
</dbReference>
<evidence type="ECO:0000256" key="4">
    <source>
        <dbReference type="ARBA" id="ARBA00023136"/>
    </source>
</evidence>
<protein>
    <submittedName>
        <fullName evidence="7">Fusaric acid resistance protein-like</fullName>
    </submittedName>
</protein>
<evidence type="ECO:0000313" key="8">
    <source>
        <dbReference type="Proteomes" id="UP000198409"/>
    </source>
</evidence>
<dbReference type="Pfam" id="PF13515">
    <property type="entry name" value="FUSC_2"/>
    <property type="match status" value="1"/>
</dbReference>
<feature type="domain" description="Integral membrane bound transporter" evidence="6">
    <location>
        <begin position="31"/>
        <end position="103"/>
    </location>
</feature>
<evidence type="ECO:0000256" key="2">
    <source>
        <dbReference type="ARBA" id="ARBA00022692"/>
    </source>
</evidence>
<feature type="transmembrane region" description="Helical" evidence="5">
    <location>
        <begin position="90"/>
        <end position="110"/>
    </location>
</feature>
<evidence type="ECO:0000256" key="3">
    <source>
        <dbReference type="ARBA" id="ARBA00022989"/>
    </source>
</evidence>
<feature type="transmembrane region" description="Helical" evidence="5">
    <location>
        <begin position="67"/>
        <end position="84"/>
    </location>
</feature>
<keyword evidence="2 5" id="KW-0812">Transmembrane</keyword>
<organism evidence="7 8">
    <name type="scientific">Paracoccus sediminis</name>
    <dbReference type="NCBI Taxonomy" id="1214787"/>
    <lineage>
        <taxon>Bacteria</taxon>
        <taxon>Pseudomonadati</taxon>
        <taxon>Pseudomonadota</taxon>
        <taxon>Alphaproteobacteria</taxon>
        <taxon>Rhodobacterales</taxon>
        <taxon>Paracoccaceae</taxon>
        <taxon>Paracoccus</taxon>
    </lineage>
</organism>
<reference evidence="8" key="1">
    <citation type="submission" date="2017-06" db="EMBL/GenBank/DDBJ databases">
        <authorList>
            <person name="Varghese N."/>
            <person name="Submissions S."/>
        </authorList>
    </citation>
    <scope>NUCLEOTIDE SEQUENCE [LARGE SCALE GENOMIC DNA]</scope>
    <source>
        <strain evidence="8">DSM 26170</strain>
    </source>
</reference>
<accession>A0A238YJX2</accession>
<evidence type="ECO:0000313" key="7">
    <source>
        <dbReference type="EMBL" id="SNR70709.1"/>
    </source>
</evidence>
<evidence type="ECO:0000259" key="6">
    <source>
        <dbReference type="Pfam" id="PF13515"/>
    </source>
</evidence>
<name>A0A238YJX2_9RHOB</name>
<dbReference type="AlphaFoldDB" id="A0A238YJX2"/>
<keyword evidence="3 5" id="KW-1133">Transmembrane helix</keyword>
<evidence type="ECO:0000256" key="5">
    <source>
        <dbReference type="SAM" id="Phobius"/>
    </source>
</evidence>
<proteinExistence type="predicted"/>
<dbReference type="EMBL" id="FZNM01000019">
    <property type="protein sequence ID" value="SNR70709.1"/>
    <property type="molecule type" value="Genomic_DNA"/>
</dbReference>
<sequence length="127" mass="13287">MAPRMKHLFKRHGWWAIHALRMTVAGVATLSVVYALGLTVELSAVISAIAVTQSNIGGTLGKAFEQGAGSFFGAAVGVVVALILRPDDPASIAFAPLSVLAAFSVGFVIGRLRGDRQETYPHRNGAA</sequence>
<evidence type="ECO:0000256" key="1">
    <source>
        <dbReference type="ARBA" id="ARBA00004141"/>
    </source>
</evidence>
<gene>
    <name evidence="7" type="ORF">SAMN06265378_1192</name>
</gene>